<keyword evidence="4 9" id="KW-0819">tRNA processing</keyword>
<dbReference type="GO" id="GO:0003725">
    <property type="term" value="F:double-stranded RNA binding"/>
    <property type="evidence" value="ECO:0007669"/>
    <property type="project" value="InterPro"/>
</dbReference>
<keyword evidence="7 9" id="KW-0067">ATP-binding</keyword>
<dbReference type="PANTHER" id="PTHR17490:SF18">
    <property type="entry name" value="THREONYLCARBAMOYL-AMP SYNTHASE"/>
    <property type="match status" value="1"/>
</dbReference>
<keyword evidence="3 9" id="KW-0808">Transferase</keyword>
<dbReference type="EMBL" id="NVQR01000031">
    <property type="protein sequence ID" value="PCH62921.1"/>
    <property type="molecule type" value="Genomic_DNA"/>
</dbReference>
<comment type="similarity">
    <text evidence="9">Belongs to the SUA5 family. TsaC subfamily.</text>
</comment>
<dbReference type="PROSITE" id="PS51163">
    <property type="entry name" value="YRDC"/>
    <property type="match status" value="1"/>
</dbReference>
<comment type="subcellular location">
    <subcellularLocation>
        <location evidence="1 9">Cytoplasm</location>
    </subcellularLocation>
</comment>
<dbReference type="Proteomes" id="UP000218172">
    <property type="component" value="Unassembled WGS sequence"/>
</dbReference>
<comment type="function">
    <text evidence="9">Required for the formation of a threonylcarbamoyl group on adenosine at position 37 (t(6)A37) in tRNAs that read codons beginning with adenine. Catalyzes the conversion of L-threonine, HCO(3)(-)/CO(2) and ATP to give threonylcarbamoyl-AMP (TC-AMP) as the acyladenylate intermediate, with the release of diphosphate.</text>
</comment>
<dbReference type="AlphaFoldDB" id="A0A2A4MSA6"/>
<evidence type="ECO:0000256" key="3">
    <source>
        <dbReference type="ARBA" id="ARBA00022679"/>
    </source>
</evidence>
<dbReference type="GO" id="GO:0005524">
    <property type="term" value="F:ATP binding"/>
    <property type="evidence" value="ECO:0007669"/>
    <property type="project" value="UniProtKB-UniRule"/>
</dbReference>
<evidence type="ECO:0000259" key="10">
    <source>
        <dbReference type="PROSITE" id="PS51163"/>
    </source>
</evidence>
<keyword evidence="5 9" id="KW-0548">Nucleotidyltransferase</keyword>
<dbReference type="GO" id="GO:0006450">
    <property type="term" value="P:regulation of translational fidelity"/>
    <property type="evidence" value="ECO:0007669"/>
    <property type="project" value="TreeGrafter"/>
</dbReference>
<dbReference type="PANTHER" id="PTHR17490">
    <property type="entry name" value="SUA5"/>
    <property type="match status" value="1"/>
</dbReference>
<dbReference type="EC" id="2.7.7.87" evidence="9"/>
<evidence type="ECO:0000256" key="9">
    <source>
        <dbReference type="HAMAP-Rule" id="MF_01852"/>
    </source>
</evidence>
<evidence type="ECO:0000256" key="5">
    <source>
        <dbReference type="ARBA" id="ARBA00022695"/>
    </source>
</evidence>
<keyword evidence="2 9" id="KW-0963">Cytoplasm</keyword>
<comment type="catalytic activity">
    <reaction evidence="8 9">
        <text>L-threonine + hydrogencarbonate + ATP = L-threonylcarbamoyladenylate + diphosphate + H2O</text>
        <dbReference type="Rhea" id="RHEA:36407"/>
        <dbReference type="ChEBI" id="CHEBI:15377"/>
        <dbReference type="ChEBI" id="CHEBI:17544"/>
        <dbReference type="ChEBI" id="CHEBI:30616"/>
        <dbReference type="ChEBI" id="CHEBI:33019"/>
        <dbReference type="ChEBI" id="CHEBI:57926"/>
        <dbReference type="ChEBI" id="CHEBI:73682"/>
        <dbReference type="EC" id="2.7.7.87"/>
    </reaction>
</comment>
<dbReference type="GO" id="GO:0000049">
    <property type="term" value="F:tRNA binding"/>
    <property type="evidence" value="ECO:0007669"/>
    <property type="project" value="TreeGrafter"/>
</dbReference>
<protein>
    <recommendedName>
        <fullName evidence="9">Threonylcarbamoyl-AMP synthase</fullName>
        <shortName evidence="9">TC-AMP synthase</shortName>
        <ecNumber evidence="9">2.7.7.87</ecNumber>
    </recommendedName>
    <alternativeName>
        <fullName evidence="9">L-threonylcarbamoyladenylate synthase</fullName>
    </alternativeName>
    <alternativeName>
        <fullName evidence="9">t(6)A37 threonylcarbamoyladenosine biosynthesis protein TsaC</fullName>
    </alternativeName>
    <alternativeName>
        <fullName evidence="9">tRNA threonylcarbamoyladenosine biosynthesis protein TsaC</fullName>
    </alternativeName>
</protein>
<keyword evidence="6 9" id="KW-0547">Nucleotide-binding</keyword>
<evidence type="ECO:0000256" key="7">
    <source>
        <dbReference type="ARBA" id="ARBA00022840"/>
    </source>
</evidence>
<evidence type="ECO:0000256" key="6">
    <source>
        <dbReference type="ARBA" id="ARBA00022741"/>
    </source>
</evidence>
<dbReference type="InterPro" id="IPR023535">
    <property type="entry name" value="TC-AMP_synthase"/>
</dbReference>
<sequence>MVYQVSKLAIKTAGKFLSSGAVIAYPTEAVWGLGCDPQNFQAVDRILRLKCRSVDKGLILVVSCFSQVEQLCRHLTQQQRERLNAETNRPTTWLIPDPQNTFPYWIKGRYESVAVRCIKHPLVEALCENFGAIVSTSANNSSGREIRSRLNIQKQYSETLDYILPGRVGVHSKPSQICDLVSGQVIR</sequence>
<evidence type="ECO:0000313" key="11">
    <source>
        <dbReference type="EMBL" id="PCH62921.1"/>
    </source>
</evidence>
<dbReference type="SUPFAM" id="SSF55821">
    <property type="entry name" value="YrdC/RibB"/>
    <property type="match status" value="1"/>
</dbReference>
<dbReference type="GO" id="GO:0002949">
    <property type="term" value="P:tRNA threonylcarbamoyladenosine modification"/>
    <property type="evidence" value="ECO:0007669"/>
    <property type="project" value="UniProtKB-UniRule"/>
</dbReference>
<dbReference type="HAMAP" id="MF_01852">
    <property type="entry name" value="TsaC"/>
    <property type="match status" value="1"/>
</dbReference>
<feature type="domain" description="YrdC-like" evidence="10">
    <location>
        <begin position="7"/>
        <end position="187"/>
    </location>
</feature>
<proteinExistence type="inferred from homology"/>
<evidence type="ECO:0000256" key="8">
    <source>
        <dbReference type="ARBA" id="ARBA00048366"/>
    </source>
</evidence>
<evidence type="ECO:0000313" key="12">
    <source>
        <dbReference type="Proteomes" id="UP000218172"/>
    </source>
</evidence>
<dbReference type="InterPro" id="IPR006070">
    <property type="entry name" value="Sua5-like_dom"/>
</dbReference>
<gene>
    <name evidence="9" type="primary">tsaC</name>
    <name evidence="11" type="ORF">COC19_02175</name>
</gene>
<comment type="caution">
    <text evidence="11">The sequence shown here is derived from an EMBL/GenBank/DDBJ whole genome shotgun (WGS) entry which is preliminary data.</text>
</comment>
<name>A0A2A4MSA6_9GAMM</name>
<dbReference type="Gene3D" id="3.90.870.10">
    <property type="entry name" value="DHBP synthase"/>
    <property type="match status" value="1"/>
</dbReference>
<reference evidence="12" key="1">
    <citation type="submission" date="2017-08" db="EMBL/GenBank/DDBJ databases">
        <title>A dynamic microbial community with high functional redundancy inhabits the cold, oxic subseafloor aquifer.</title>
        <authorList>
            <person name="Tully B.J."/>
            <person name="Wheat C.G."/>
            <person name="Glazer B.T."/>
            <person name="Huber J.A."/>
        </authorList>
    </citation>
    <scope>NUCLEOTIDE SEQUENCE [LARGE SCALE GENOMIC DNA]</scope>
</reference>
<accession>A0A2A4MSA6</accession>
<evidence type="ECO:0000256" key="2">
    <source>
        <dbReference type="ARBA" id="ARBA00022490"/>
    </source>
</evidence>
<evidence type="ECO:0000256" key="1">
    <source>
        <dbReference type="ARBA" id="ARBA00004496"/>
    </source>
</evidence>
<organism evidence="11 12">
    <name type="scientific">SAR86 cluster bacterium</name>
    <dbReference type="NCBI Taxonomy" id="2030880"/>
    <lineage>
        <taxon>Bacteria</taxon>
        <taxon>Pseudomonadati</taxon>
        <taxon>Pseudomonadota</taxon>
        <taxon>Gammaproteobacteria</taxon>
        <taxon>SAR86 cluster</taxon>
    </lineage>
</organism>
<dbReference type="GO" id="GO:0005737">
    <property type="term" value="C:cytoplasm"/>
    <property type="evidence" value="ECO:0007669"/>
    <property type="project" value="UniProtKB-SubCell"/>
</dbReference>
<dbReference type="GO" id="GO:0061710">
    <property type="term" value="F:L-threonylcarbamoyladenylate synthase"/>
    <property type="evidence" value="ECO:0007669"/>
    <property type="project" value="UniProtKB-EC"/>
</dbReference>
<dbReference type="InterPro" id="IPR017945">
    <property type="entry name" value="DHBP_synth_RibB-like_a/b_dom"/>
</dbReference>
<evidence type="ECO:0000256" key="4">
    <source>
        <dbReference type="ARBA" id="ARBA00022694"/>
    </source>
</evidence>
<dbReference type="Pfam" id="PF01300">
    <property type="entry name" value="Sua5_yciO_yrdC"/>
    <property type="match status" value="1"/>
</dbReference>
<dbReference type="InterPro" id="IPR050156">
    <property type="entry name" value="TC-AMP_synthase_SUA5"/>
</dbReference>